<dbReference type="Gene3D" id="3.40.50.970">
    <property type="match status" value="2"/>
</dbReference>
<dbReference type="PROSITE" id="PS00187">
    <property type="entry name" value="TPP_ENZYMES"/>
    <property type="match status" value="1"/>
</dbReference>
<evidence type="ECO:0000256" key="3">
    <source>
        <dbReference type="ARBA" id="ARBA00023052"/>
    </source>
</evidence>
<sequence>MKKLVADLMVNYLERREVEYVFGLCGHTVIGFLDALSRSKSVKYISFRNEQIATIAADGYARVKKKAGVVLCHVEPGIMNTVTGVANAAADSIPMVVIAGDVPRYYYGKHPHQEINMHTDASQYEVLKPIVKRAWRVDDPEAMPEILDKAFRLAESGRPGPVLVSVPMDVFSEKIDEELFARTYLDSHKTIKPGLAPSAAQAIAKKLVEAKNPVIHAGGGVLAAGASKELQDLVEFLDIPVSRTLMGQGCLSDTHPLMLGQTGFWGLEFTHRFTANADVLLGLGTRFAEADSSSWYPGVTFDMSKTEFIQIDIDPAEIGRNYPVSIGAVADLKEALAQILEEVKKICPEGIKRPELREMIKKNREQFKESNRAIAEDGRFPMTPQRILKDVKETIPEDALIFTDVGWNKNGVAQQFDITVPGSIHHSSGFATMGFGASALLGGKLAAPDKVVLTLVGDGGFGINPSPLATAVEQGIPVIWIVMNNSAFGTIAGLEYSNYQTKFGTVFTTPDGEKYSPNWAEVAKGYGVDAIRIESADEFKPALEKALASKKPFLLDVPMENIAVPTPGCWNINDIYTPKANVVNGKVRKNEKGEYEAPNHSASHKN</sequence>
<dbReference type="FunFam" id="3.40.50.970:FF:000007">
    <property type="entry name" value="Acetolactate synthase"/>
    <property type="match status" value="1"/>
</dbReference>
<dbReference type="Pfam" id="PF02776">
    <property type="entry name" value="TPP_enzyme_N"/>
    <property type="match status" value="1"/>
</dbReference>
<comment type="similarity">
    <text evidence="2 4">Belongs to the TPP enzyme family.</text>
</comment>
<keyword evidence="10" id="KW-1185">Reference proteome</keyword>
<dbReference type="RefSeq" id="WP_175548340.1">
    <property type="nucleotide sequence ID" value="NZ_FQZS01000005.1"/>
</dbReference>
<dbReference type="InterPro" id="IPR000399">
    <property type="entry name" value="TPP-bd_CS"/>
</dbReference>
<dbReference type="CDD" id="cd00568">
    <property type="entry name" value="TPP_enzymes"/>
    <property type="match status" value="1"/>
</dbReference>
<dbReference type="AlphaFoldDB" id="A0A1M6C957"/>
<evidence type="ECO:0000259" key="6">
    <source>
        <dbReference type="Pfam" id="PF00205"/>
    </source>
</evidence>
<feature type="compositionally biased region" description="Basic and acidic residues" evidence="5">
    <location>
        <begin position="588"/>
        <end position="597"/>
    </location>
</feature>
<proteinExistence type="inferred from homology"/>
<reference evidence="9 10" key="1">
    <citation type="submission" date="2016-11" db="EMBL/GenBank/DDBJ databases">
        <authorList>
            <person name="Jaros S."/>
            <person name="Januszkiewicz K."/>
            <person name="Wedrychowicz H."/>
        </authorList>
    </citation>
    <scope>NUCLEOTIDE SEQUENCE [LARGE SCALE GENOMIC DNA]</scope>
    <source>
        <strain evidence="9 10">DSM 19022</strain>
    </source>
</reference>
<evidence type="ECO:0000256" key="1">
    <source>
        <dbReference type="ARBA" id="ARBA00001964"/>
    </source>
</evidence>
<gene>
    <name evidence="9" type="ORF">SAMN02745176_00661</name>
</gene>
<evidence type="ECO:0000313" key="10">
    <source>
        <dbReference type="Proteomes" id="UP000184442"/>
    </source>
</evidence>
<dbReference type="GO" id="GO:0000287">
    <property type="term" value="F:magnesium ion binding"/>
    <property type="evidence" value="ECO:0007669"/>
    <property type="project" value="InterPro"/>
</dbReference>
<feature type="domain" description="Thiamine pyrophosphate enzyme N-terminal TPP-binding" evidence="8">
    <location>
        <begin position="5"/>
        <end position="116"/>
    </location>
</feature>
<dbReference type="GO" id="GO:0050660">
    <property type="term" value="F:flavin adenine dinucleotide binding"/>
    <property type="evidence" value="ECO:0007669"/>
    <property type="project" value="TreeGrafter"/>
</dbReference>
<dbReference type="InterPro" id="IPR012000">
    <property type="entry name" value="Thiamin_PyroP_enz_cen_dom"/>
</dbReference>
<feature type="domain" description="Thiamine pyrophosphate enzyme central" evidence="6">
    <location>
        <begin position="201"/>
        <end position="339"/>
    </location>
</feature>
<dbReference type="PANTHER" id="PTHR18968">
    <property type="entry name" value="THIAMINE PYROPHOSPHATE ENZYMES"/>
    <property type="match status" value="1"/>
</dbReference>
<dbReference type="EMBL" id="FQZS01000005">
    <property type="protein sequence ID" value="SHI57539.1"/>
    <property type="molecule type" value="Genomic_DNA"/>
</dbReference>
<evidence type="ECO:0000259" key="8">
    <source>
        <dbReference type="Pfam" id="PF02776"/>
    </source>
</evidence>
<dbReference type="STRING" id="1122184.SAMN02745176_00661"/>
<protein>
    <submittedName>
        <fullName evidence="9">Acetolactate synthase-1/2/3 large subunit</fullName>
    </submittedName>
</protein>
<dbReference type="InterPro" id="IPR011766">
    <property type="entry name" value="TPP_enzyme_TPP-bd"/>
</dbReference>
<accession>A0A1M6C957</accession>
<dbReference type="GO" id="GO:0030976">
    <property type="term" value="F:thiamine pyrophosphate binding"/>
    <property type="evidence" value="ECO:0007669"/>
    <property type="project" value="InterPro"/>
</dbReference>
<dbReference type="GO" id="GO:0009099">
    <property type="term" value="P:L-valine biosynthetic process"/>
    <property type="evidence" value="ECO:0007669"/>
    <property type="project" value="TreeGrafter"/>
</dbReference>
<evidence type="ECO:0000256" key="2">
    <source>
        <dbReference type="ARBA" id="ARBA00007812"/>
    </source>
</evidence>
<dbReference type="Gene3D" id="3.40.50.1220">
    <property type="entry name" value="TPP-binding domain"/>
    <property type="match status" value="1"/>
</dbReference>
<feature type="region of interest" description="Disordered" evidence="5">
    <location>
        <begin position="587"/>
        <end position="606"/>
    </location>
</feature>
<dbReference type="GO" id="GO:0003984">
    <property type="term" value="F:acetolactate synthase activity"/>
    <property type="evidence" value="ECO:0007669"/>
    <property type="project" value="TreeGrafter"/>
</dbReference>
<dbReference type="InterPro" id="IPR045229">
    <property type="entry name" value="TPP_enz"/>
</dbReference>
<comment type="cofactor">
    <cofactor evidence="1">
        <name>thiamine diphosphate</name>
        <dbReference type="ChEBI" id="CHEBI:58937"/>
    </cofactor>
</comment>
<dbReference type="InterPro" id="IPR029061">
    <property type="entry name" value="THDP-binding"/>
</dbReference>
<keyword evidence="3 4" id="KW-0786">Thiamine pyrophosphate</keyword>
<name>A0A1M6C957_9FIRM</name>
<dbReference type="GO" id="GO:0005948">
    <property type="term" value="C:acetolactate synthase complex"/>
    <property type="evidence" value="ECO:0007669"/>
    <property type="project" value="TreeGrafter"/>
</dbReference>
<evidence type="ECO:0000256" key="5">
    <source>
        <dbReference type="SAM" id="MobiDB-lite"/>
    </source>
</evidence>
<evidence type="ECO:0000259" key="7">
    <source>
        <dbReference type="Pfam" id="PF02775"/>
    </source>
</evidence>
<dbReference type="Proteomes" id="UP000184442">
    <property type="component" value="Unassembled WGS sequence"/>
</dbReference>
<evidence type="ECO:0000313" key="9">
    <source>
        <dbReference type="EMBL" id="SHI57539.1"/>
    </source>
</evidence>
<dbReference type="InterPro" id="IPR012001">
    <property type="entry name" value="Thiamin_PyroP_enz_TPP-bd_dom"/>
</dbReference>
<dbReference type="Pfam" id="PF02775">
    <property type="entry name" value="TPP_enzyme_C"/>
    <property type="match status" value="1"/>
</dbReference>
<dbReference type="GO" id="GO:0009097">
    <property type="term" value="P:isoleucine biosynthetic process"/>
    <property type="evidence" value="ECO:0007669"/>
    <property type="project" value="TreeGrafter"/>
</dbReference>
<organism evidence="9 10">
    <name type="scientific">Lutispora thermophila DSM 19022</name>
    <dbReference type="NCBI Taxonomy" id="1122184"/>
    <lineage>
        <taxon>Bacteria</taxon>
        <taxon>Bacillati</taxon>
        <taxon>Bacillota</taxon>
        <taxon>Clostridia</taxon>
        <taxon>Lutisporales</taxon>
        <taxon>Lutisporaceae</taxon>
        <taxon>Lutispora</taxon>
    </lineage>
</organism>
<dbReference type="SUPFAM" id="SSF52518">
    <property type="entry name" value="Thiamin diphosphate-binding fold (THDP-binding)"/>
    <property type="match status" value="2"/>
</dbReference>
<feature type="domain" description="Thiamine pyrophosphate enzyme TPP-binding" evidence="7">
    <location>
        <begin position="404"/>
        <end position="557"/>
    </location>
</feature>
<dbReference type="PANTHER" id="PTHR18968:SF13">
    <property type="entry name" value="ACETOLACTATE SYNTHASE CATALYTIC SUBUNIT, MITOCHONDRIAL"/>
    <property type="match status" value="1"/>
</dbReference>
<evidence type="ECO:0000256" key="4">
    <source>
        <dbReference type="RuleBase" id="RU362132"/>
    </source>
</evidence>
<dbReference type="CDD" id="cd07035">
    <property type="entry name" value="TPP_PYR_POX_like"/>
    <property type="match status" value="1"/>
</dbReference>
<dbReference type="Pfam" id="PF00205">
    <property type="entry name" value="TPP_enzyme_M"/>
    <property type="match status" value="1"/>
</dbReference>
<dbReference type="SUPFAM" id="SSF52467">
    <property type="entry name" value="DHS-like NAD/FAD-binding domain"/>
    <property type="match status" value="1"/>
</dbReference>
<dbReference type="InterPro" id="IPR029035">
    <property type="entry name" value="DHS-like_NAD/FAD-binding_dom"/>
</dbReference>